<reference evidence="2 3" key="1">
    <citation type="submission" date="2018-06" db="EMBL/GenBank/DDBJ databases">
        <title>The draft genome sequence of Crocinitomix sp. SM1701.</title>
        <authorList>
            <person name="Zhang X."/>
        </authorList>
    </citation>
    <scope>NUCLEOTIDE SEQUENCE [LARGE SCALE GENOMIC DNA]</scope>
    <source>
        <strain evidence="2 3">SM1701</strain>
    </source>
</reference>
<dbReference type="SFLD" id="SFLDG01018">
    <property type="entry name" value="Squalene/Phytoene_Synthase_Lik"/>
    <property type="match status" value="1"/>
</dbReference>
<protein>
    <submittedName>
        <fullName evidence="2">Phytoene/squalene synthase family protein</fullName>
    </submittedName>
</protein>
<dbReference type="OrthoDB" id="9787280at2"/>
<keyword evidence="1" id="KW-0808">Transferase</keyword>
<evidence type="ECO:0000313" key="2">
    <source>
        <dbReference type="EMBL" id="PZE17072.1"/>
    </source>
</evidence>
<dbReference type="SFLD" id="SFLDG01212">
    <property type="entry name" value="Phytoene_synthase_like"/>
    <property type="match status" value="1"/>
</dbReference>
<dbReference type="GO" id="GO:0051996">
    <property type="term" value="F:squalene synthase [NAD(P)H] activity"/>
    <property type="evidence" value="ECO:0007669"/>
    <property type="project" value="InterPro"/>
</dbReference>
<dbReference type="EMBL" id="QKSB01000005">
    <property type="protein sequence ID" value="PZE17072.1"/>
    <property type="molecule type" value="Genomic_DNA"/>
</dbReference>
<keyword evidence="3" id="KW-1185">Reference proteome</keyword>
<dbReference type="RefSeq" id="WP_111063196.1">
    <property type="nucleotide sequence ID" value="NZ_JBHUCU010000032.1"/>
</dbReference>
<dbReference type="CDD" id="cd00683">
    <property type="entry name" value="Trans_IPPS_HH"/>
    <property type="match status" value="1"/>
</dbReference>
<dbReference type="GO" id="GO:0016117">
    <property type="term" value="P:carotenoid biosynthetic process"/>
    <property type="evidence" value="ECO:0007669"/>
    <property type="project" value="UniProtKB-ARBA"/>
</dbReference>
<dbReference type="PROSITE" id="PS01045">
    <property type="entry name" value="SQUALEN_PHYTOEN_SYN_2"/>
    <property type="match status" value="1"/>
</dbReference>
<dbReference type="Gene3D" id="1.10.600.10">
    <property type="entry name" value="Farnesyl Diphosphate Synthase"/>
    <property type="match status" value="1"/>
</dbReference>
<dbReference type="SFLD" id="SFLDS00005">
    <property type="entry name" value="Isoprenoid_Synthase_Type_I"/>
    <property type="match status" value="1"/>
</dbReference>
<evidence type="ECO:0000256" key="1">
    <source>
        <dbReference type="ARBA" id="ARBA00022679"/>
    </source>
</evidence>
<evidence type="ECO:0000313" key="3">
    <source>
        <dbReference type="Proteomes" id="UP000249248"/>
    </source>
</evidence>
<comment type="caution">
    <text evidence="2">The sequence shown here is derived from an EMBL/GenBank/DDBJ whole genome shotgun (WGS) entry which is preliminary data.</text>
</comment>
<dbReference type="SUPFAM" id="SSF48576">
    <property type="entry name" value="Terpenoid synthases"/>
    <property type="match status" value="1"/>
</dbReference>
<accession>A0A2W1NN16</accession>
<dbReference type="InterPro" id="IPR019845">
    <property type="entry name" value="Squalene/phytoene_synthase_CS"/>
</dbReference>
<organism evidence="2 3">
    <name type="scientific">Putridiphycobacter roseus</name>
    <dbReference type="NCBI Taxonomy" id="2219161"/>
    <lineage>
        <taxon>Bacteria</taxon>
        <taxon>Pseudomonadati</taxon>
        <taxon>Bacteroidota</taxon>
        <taxon>Flavobacteriia</taxon>
        <taxon>Flavobacteriales</taxon>
        <taxon>Crocinitomicaceae</taxon>
        <taxon>Putridiphycobacter</taxon>
    </lineage>
</organism>
<dbReference type="InterPro" id="IPR008949">
    <property type="entry name" value="Isoprenoid_synthase_dom_sf"/>
</dbReference>
<name>A0A2W1NN16_9FLAO</name>
<gene>
    <name evidence="2" type="ORF">DNU06_10025</name>
</gene>
<dbReference type="InterPro" id="IPR033904">
    <property type="entry name" value="Trans_IPPS_HH"/>
</dbReference>
<dbReference type="GO" id="GO:0004311">
    <property type="term" value="F:geranylgeranyl diphosphate synthase activity"/>
    <property type="evidence" value="ECO:0007669"/>
    <property type="project" value="InterPro"/>
</dbReference>
<dbReference type="PANTHER" id="PTHR31480">
    <property type="entry name" value="BIFUNCTIONAL LYCOPENE CYCLASE/PHYTOENE SYNTHASE"/>
    <property type="match status" value="1"/>
</dbReference>
<dbReference type="InterPro" id="IPR002060">
    <property type="entry name" value="Squ/phyt_synthse"/>
</dbReference>
<dbReference type="Pfam" id="PF00494">
    <property type="entry name" value="SQS_PSY"/>
    <property type="match status" value="1"/>
</dbReference>
<dbReference type="InterPro" id="IPR044843">
    <property type="entry name" value="Trans_IPPS_bact-type"/>
</dbReference>
<sequence length="279" mass="32638">MKHIYDSLSMNWSKELTKAYSTSFTLGIRLLNKDIQQDIYSLYGFVRLADEIVDTFMGEHQDRMFKNFKEDTYHALNDGISANPLLHSFQMTVAKNNIPIALIDKFLFSMEMDLNASLEYDKKLYDEYIVGSAEVVGLMCLKVFLQGDEKKYLELEENARALGSAFQKINFLRDFKEDYEGLGRVYFPAVNFQAFDNLQKSEIELDIENDFKKGYEGILKLPKKARFGVYMAYKYYYRLFKKIKSLDSAVILQERVRIPDNKKYALILSSYIKHSFNLL</sequence>
<dbReference type="Proteomes" id="UP000249248">
    <property type="component" value="Unassembled WGS sequence"/>
</dbReference>
<dbReference type="AlphaFoldDB" id="A0A2W1NN16"/>
<proteinExistence type="predicted"/>